<protein>
    <submittedName>
        <fullName evidence="1">Uncharacterized protein</fullName>
    </submittedName>
</protein>
<dbReference type="EMBL" id="CACRZD030000006">
    <property type="protein sequence ID" value="CAA6661519.1"/>
    <property type="molecule type" value="Genomic_DNA"/>
</dbReference>
<keyword evidence="2" id="KW-1185">Reference proteome</keyword>
<name>A0A7I8IUT9_SPIIN</name>
<dbReference type="AlphaFoldDB" id="A0A7I8IUT9"/>
<reference evidence="1 2" key="1">
    <citation type="submission" date="2019-12" db="EMBL/GenBank/DDBJ databases">
        <authorList>
            <person name="Scholz U."/>
            <person name="Mascher M."/>
            <person name="Fiebig A."/>
        </authorList>
    </citation>
    <scope>NUCLEOTIDE SEQUENCE</scope>
</reference>
<proteinExistence type="predicted"/>
<accession>A0A7I8IUT9</accession>
<gene>
    <name evidence="1" type="ORF">SI7747_06007914</name>
</gene>
<sequence length="44" mass="5329">MNEPFETKGFPWLPTVTPTLRRVPQSSVDDMWKTFWEKIPKFFI</sequence>
<dbReference type="Proteomes" id="UP001189122">
    <property type="component" value="Unassembled WGS sequence"/>
</dbReference>
<organism evidence="1">
    <name type="scientific">Spirodela intermedia</name>
    <name type="common">Intermediate duckweed</name>
    <dbReference type="NCBI Taxonomy" id="51605"/>
    <lineage>
        <taxon>Eukaryota</taxon>
        <taxon>Viridiplantae</taxon>
        <taxon>Streptophyta</taxon>
        <taxon>Embryophyta</taxon>
        <taxon>Tracheophyta</taxon>
        <taxon>Spermatophyta</taxon>
        <taxon>Magnoliopsida</taxon>
        <taxon>Liliopsida</taxon>
        <taxon>Araceae</taxon>
        <taxon>Lemnoideae</taxon>
        <taxon>Spirodela</taxon>
    </lineage>
</organism>
<dbReference type="EMBL" id="LR743593">
    <property type="protein sequence ID" value="CAA2621838.1"/>
    <property type="molecule type" value="Genomic_DNA"/>
</dbReference>
<evidence type="ECO:0000313" key="1">
    <source>
        <dbReference type="EMBL" id="CAA2621838.1"/>
    </source>
</evidence>
<evidence type="ECO:0000313" key="2">
    <source>
        <dbReference type="Proteomes" id="UP001189122"/>
    </source>
</evidence>